<dbReference type="InterPro" id="IPR013507">
    <property type="entry name" value="DNA_mismatch_S5_2-like"/>
</dbReference>
<name>S1P0V8_9ENTE</name>
<evidence type="ECO:0000313" key="8">
    <source>
        <dbReference type="EMBL" id="EOT38287.1"/>
    </source>
</evidence>
<evidence type="ECO:0000313" key="9">
    <source>
        <dbReference type="Proteomes" id="UP000014127"/>
    </source>
</evidence>
<dbReference type="SMART" id="SM01340">
    <property type="entry name" value="DNA_mis_repair"/>
    <property type="match status" value="1"/>
</dbReference>
<sequence length="721" mass="80512">MGKIQELSERLANQIAAGEVVERPASVVKELVENAIDAGSTQIDILVEEAGLKKIQVTDNGEGIAEDDVKNAFKRHATSKIHSRDDLFRIRTLGFRGEALPSIASVSYVTVETAVQGTTQGSLLRLEGGKVVEDTPAPLRQGTKITVENLFYNTPARLKYVKTLQTELANIGDIVNRLALSHPNIAFRLVHDGNKMLTTAGNGDLKQTLAGIFGVQTAKKMLAIETKDLDFTVQGYISLPEVTRASRNYISTIINGRYIKNFALNKAIITGYGSKLMVGRFPIAVLEITMDPLLVDVNVHPTKQEVRLSKEPELTKLISKAINDRLKTENLIPDAGENLDFKKKIPRTEQEQTEQLQMELPNAEKKSNGLTFDPSSGKFIYRNSQSVDKAVDDCGQVAKTHHENRKESAEKRTEDNFPEGKSAEIQAEFPPTFRYPQVSEDEANFSSLVDNQTADTHVASGKAAQENQNDEVLSQEEKAAEIQSEQDHPEFSLHDQKGSQALNKAIAALEAEKPVERFPQLEYFGQMHGTYLFAQSSDGLYIVDQHAAQERIKYEYFREKIGDVSSNLQELLVPIVLDYPNSDAIKLREKKEMLLDVGIQLEDFGANSFIIRAHPTWYPAGQEESITREMIDMLLTTGNVSVKKFREATAIMMSCKRSIKANHHLNELQARVLLQDLTLCENPFNCPHGRPVLIHFSNGDMEKMFKRIQDPHRSPMAGLED</sequence>
<dbReference type="PANTHER" id="PTHR10073">
    <property type="entry name" value="DNA MISMATCH REPAIR PROTEIN MLH, PMS, MUTL"/>
    <property type="match status" value="1"/>
</dbReference>
<gene>
    <name evidence="4" type="primary">mutL</name>
    <name evidence="8" type="ORF">OMK_02555</name>
</gene>
<evidence type="ECO:0000256" key="4">
    <source>
        <dbReference type="HAMAP-Rule" id="MF_00149"/>
    </source>
</evidence>
<dbReference type="SUPFAM" id="SSF118116">
    <property type="entry name" value="DNA mismatch repair protein MutL"/>
    <property type="match status" value="1"/>
</dbReference>
<dbReference type="SUPFAM" id="SSF55874">
    <property type="entry name" value="ATPase domain of HSP90 chaperone/DNA topoisomerase II/histidine kinase"/>
    <property type="match status" value="1"/>
</dbReference>
<dbReference type="InterPro" id="IPR042120">
    <property type="entry name" value="MutL_C_dimsub"/>
</dbReference>
<organism evidence="8 9">
    <name type="scientific">Enterococcus dispar ATCC 51266</name>
    <dbReference type="NCBI Taxonomy" id="1139219"/>
    <lineage>
        <taxon>Bacteria</taxon>
        <taxon>Bacillati</taxon>
        <taxon>Bacillota</taxon>
        <taxon>Bacilli</taxon>
        <taxon>Lactobacillales</taxon>
        <taxon>Enterococcaceae</taxon>
        <taxon>Enterococcus</taxon>
    </lineage>
</organism>
<dbReference type="NCBIfam" id="NF000950">
    <property type="entry name" value="PRK00095.1-3"/>
    <property type="match status" value="1"/>
</dbReference>
<evidence type="ECO:0000256" key="3">
    <source>
        <dbReference type="ARBA" id="ARBA00023204"/>
    </source>
</evidence>
<accession>S1P0V8</accession>
<dbReference type="InterPro" id="IPR038973">
    <property type="entry name" value="MutL/Mlh/Pms-like"/>
</dbReference>
<feature type="region of interest" description="Disordered" evidence="5">
    <location>
        <begin position="457"/>
        <end position="491"/>
    </location>
</feature>
<dbReference type="GO" id="GO:0032300">
    <property type="term" value="C:mismatch repair complex"/>
    <property type="evidence" value="ECO:0007669"/>
    <property type="project" value="InterPro"/>
</dbReference>
<comment type="caution">
    <text evidence="8">The sequence shown here is derived from an EMBL/GenBank/DDBJ whole genome shotgun (WGS) entry which is preliminary data.</text>
</comment>
<dbReference type="InterPro" id="IPR020667">
    <property type="entry name" value="DNA_mismatch_repair_MutL"/>
</dbReference>
<dbReference type="GO" id="GO:0005524">
    <property type="term" value="F:ATP binding"/>
    <property type="evidence" value="ECO:0007669"/>
    <property type="project" value="InterPro"/>
</dbReference>
<reference evidence="8 9" key="1">
    <citation type="submission" date="2013-03" db="EMBL/GenBank/DDBJ databases">
        <title>The Genome Sequence of Enterococcus dispar ATCC_51266 (Illumina only assembly).</title>
        <authorList>
            <consortium name="The Broad Institute Genomics Platform"/>
            <consortium name="The Broad Institute Genome Sequencing Center for Infectious Disease"/>
            <person name="Earl A."/>
            <person name="Russ C."/>
            <person name="Gilmore M."/>
            <person name="Surin D."/>
            <person name="Walker B."/>
            <person name="Young S."/>
            <person name="Zeng Q."/>
            <person name="Gargeya S."/>
            <person name="Fitzgerald M."/>
            <person name="Haas B."/>
            <person name="Abouelleil A."/>
            <person name="Allen A.W."/>
            <person name="Alvarado L."/>
            <person name="Arachchi H.M."/>
            <person name="Berlin A.M."/>
            <person name="Chapman S.B."/>
            <person name="Gainer-Dewar J."/>
            <person name="Goldberg J."/>
            <person name="Griggs A."/>
            <person name="Gujja S."/>
            <person name="Hansen M."/>
            <person name="Howarth C."/>
            <person name="Imamovic A."/>
            <person name="Ireland A."/>
            <person name="Larimer J."/>
            <person name="McCowan C."/>
            <person name="Murphy C."/>
            <person name="Pearson M."/>
            <person name="Poon T.W."/>
            <person name="Priest M."/>
            <person name="Roberts A."/>
            <person name="Saif S."/>
            <person name="Shea T."/>
            <person name="Sisk P."/>
            <person name="Sykes S."/>
            <person name="Wortman J."/>
            <person name="Nusbaum C."/>
            <person name="Birren B."/>
        </authorList>
    </citation>
    <scope>NUCLEOTIDE SEQUENCE [LARGE SCALE GENOMIC DNA]</scope>
    <source>
        <strain evidence="8 9">ATCC 51266</strain>
    </source>
</reference>
<feature type="compositionally biased region" description="Basic and acidic residues" evidence="5">
    <location>
        <begin position="475"/>
        <end position="491"/>
    </location>
</feature>
<dbReference type="AlphaFoldDB" id="S1P0V8"/>
<comment type="similarity">
    <text evidence="1 4">Belongs to the DNA mismatch repair MutL/HexB family.</text>
</comment>
<dbReference type="Gene3D" id="3.30.230.10">
    <property type="match status" value="1"/>
</dbReference>
<dbReference type="Pfam" id="PF01119">
    <property type="entry name" value="DNA_mis_repair"/>
    <property type="match status" value="1"/>
</dbReference>
<dbReference type="GO" id="GO:0006298">
    <property type="term" value="P:mismatch repair"/>
    <property type="evidence" value="ECO:0007669"/>
    <property type="project" value="UniProtKB-UniRule"/>
</dbReference>
<evidence type="ECO:0000256" key="5">
    <source>
        <dbReference type="SAM" id="MobiDB-lite"/>
    </source>
</evidence>
<evidence type="ECO:0000256" key="1">
    <source>
        <dbReference type="ARBA" id="ARBA00006082"/>
    </source>
</evidence>
<dbReference type="HAMAP" id="MF_00149">
    <property type="entry name" value="DNA_mis_repair"/>
    <property type="match status" value="1"/>
</dbReference>
<dbReference type="PATRIC" id="fig|1139219.3.peg.2498"/>
<dbReference type="GO" id="GO:0016887">
    <property type="term" value="F:ATP hydrolysis activity"/>
    <property type="evidence" value="ECO:0007669"/>
    <property type="project" value="InterPro"/>
</dbReference>
<dbReference type="RefSeq" id="WP_016173663.1">
    <property type="nucleotide sequence ID" value="NZ_ASWK01000001.1"/>
</dbReference>
<feature type="domain" description="MutL C-terminal dimerisation" evidence="6">
    <location>
        <begin position="523"/>
        <end position="665"/>
    </location>
</feature>
<dbReference type="InterPro" id="IPR037198">
    <property type="entry name" value="MutL_C_sf"/>
</dbReference>
<keyword evidence="3 4" id="KW-0234">DNA repair</keyword>
<dbReference type="CDD" id="cd16926">
    <property type="entry name" value="HATPase_MutL-MLH-PMS-like"/>
    <property type="match status" value="1"/>
</dbReference>
<keyword evidence="2 4" id="KW-0227">DNA damage</keyword>
<dbReference type="SUPFAM" id="SSF54211">
    <property type="entry name" value="Ribosomal protein S5 domain 2-like"/>
    <property type="match status" value="1"/>
</dbReference>
<dbReference type="eggNOG" id="COG0323">
    <property type="taxonomic scope" value="Bacteria"/>
</dbReference>
<dbReference type="InterPro" id="IPR036890">
    <property type="entry name" value="HATPase_C_sf"/>
</dbReference>
<dbReference type="Gene3D" id="3.30.1370.100">
    <property type="entry name" value="MutL, C-terminal domain, regulatory subdomain"/>
    <property type="match status" value="1"/>
</dbReference>
<dbReference type="GO" id="GO:0030983">
    <property type="term" value="F:mismatched DNA binding"/>
    <property type="evidence" value="ECO:0007669"/>
    <property type="project" value="InterPro"/>
</dbReference>
<proteinExistence type="inferred from homology"/>
<dbReference type="Pfam" id="PF08676">
    <property type="entry name" value="MutL_C"/>
    <property type="match status" value="1"/>
</dbReference>
<dbReference type="InterPro" id="IPR002099">
    <property type="entry name" value="MutL/Mlh/PMS"/>
</dbReference>
<dbReference type="EMBL" id="AHYR01000013">
    <property type="protein sequence ID" value="EOT38287.1"/>
    <property type="molecule type" value="Genomic_DNA"/>
</dbReference>
<comment type="function">
    <text evidence="4">This protein is involved in the repair of mismatches in DNA. It is required for dam-dependent methyl-directed DNA mismatch repair. May act as a 'molecular matchmaker', a protein that promotes the formation of a stable complex between two or more DNA-binding proteins in an ATP-dependent manner without itself being part of a final effector complex.</text>
</comment>
<dbReference type="SMART" id="SM00853">
    <property type="entry name" value="MutL_C"/>
    <property type="match status" value="1"/>
</dbReference>
<dbReference type="PANTHER" id="PTHR10073:SF12">
    <property type="entry name" value="DNA MISMATCH REPAIR PROTEIN MLH1"/>
    <property type="match status" value="1"/>
</dbReference>
<dbReference type="STRING" id="44009.RV01_GL002419"/>
<dbReference type="InterPro" id="IPR014790">
    <property type="entry name" value="MutL_C"/>
</dbReference>
<protein>
    <recommendedName>
        <fullName evidence="4">DNA mismatch repair protein MutL</fullName>
    </recommendedName>
</protein>
<dbReference type="FunFam" id="3.30.1370.100:FF:000004">
    <property type="entry name" value="DNA mismatch repair endonuclease MutL"/>
    <property type="match status" value="1"/>
</dbReference>
<dbReference type="HOGENOM" id="CLU_004131_4_1_9"/>
<feature type="region of interest" description="Disordered" evidence="5">
    <location>
        <begin position="399"/>
        <end position="429"/>
    </location>
</feature>
<keyword evidence="9" id="KW-1185">Reference proteome</keyword>
<dbReference type="InterPro" id="IPR014721">
    <property type="entry name" value="Ribsml_uS5_D2-typ_fold_subgr"/>
</dbReference>
<dbReference type="OrthoDB" id="9763467at2"/>
<dbReference type="Gene3D" id="3.30.1540.20">
    <property type="entry name" value="MutL, C-terminal domain, dimerisation subdomain"/>
    <property type="match status" value="1"/>
</dbReference>
<dbReference type="NCBIfam" id="TIGR00585">
    <property type="entry name" value="mutl"/>
    <property type="match status" value="1"/>
</dbReference>
<feature type="domain" description="DNA mismatch repair protein S5" evidence="7">
    <location>
        <begin position="209"/>
        <end position="327"/>
    </location>
</feature>
<dbReference type="InterPro" id="IPR042121">
    <property type="entry name" value="MutL_C_regsub"/>
</dbReference>
<dbReference type="GO" id="GO:0140664">
    <property type="term" value="F:ATP-dependent DNA damage sensor activity"/>
    <property type="evidence" value="ECO:0007669"/>
    <property type="project" value="InterPro"/>
</dbReference>
<dbReference type="FunFam" id="3.30.565.10:FF:000003">
    <property type="entry name" value="DNA mismatch repair endonuclease MutL"/>
    <property type="match status" value="1"/>
</dbReference>
<dbReference type="InterPro" id="IPR020568">
    <property type="entry name" value="Ribosomal_Su5_D2-typ_SF"/>
</dbReference>
<dbReference type="Pfam" id="PF13589">
    <property type="entry name" value="HATPase_c_3"/>
    <property type="match status" value="1"/>
</dbReference>
<feature type="compositionally biased region" description="Basic and acidic residues" evidence="5">
    <location>
        <begin position="400"/>
        <end position="415"/>
    </location>
</feature>
<dbReference type="Gene3D" id="3.30.565.10">
    <property type="entry name" value="Histidine kinase-like ATPase, C-terminal domain"/>
    <property type="match status" value="1"/>
</dbReference>
<dbReference type="Proteomes" id="UP000014127">
    <property type="component" value="Unassembled WGS sequence"/>
</dbReference>
<dbReference type="CDD" id="cd00782">
    <property type="entry name" value="MutL_Trans"/>
    <property type="match status" value="1"/>
</dbReference>
<dbReference type="InterPro" id="IPR014762">
    <property type="entry name" value="DNA_mismatch_repair_CS"/>
</dbReference>
<evidence type="ECO:0000256" key="2">
    <source>
        <dbReference type="ARBA" id="ARBA00022763"/>
    </source>
</evidence>
<evidence type="ECO:0000259" key="6">
    <source>
        <dbReference type="SMART" id="SM00853"/>
    </source>
</evidence>
<evidence type="ECO:0000259" key="7">
    <source>
        <dbReference type="SMART" id="SM01340"/>
    </source>
</evidence>
<dbReference type="PROSITE" id="PS00058">
    <property type="entry name" value="DNA_MISMATCH_REPAIR_1"/>
    <property type="match status" value="1"/>
</dbReference>